<keyword evidence="2" id="KW-1185">Reference proteome</keyword>
<sequence>MNKLNEQVGRTKKMVYIALLIAVELVLSVTPLGYIPVGVIRATTIHIPVIIGAILFGPIVGALLGGVFGLTSLLNNTFNPTVTSFVFSPFYSLGEFQGNFWSIAIALLPRILIGIVAYYVFKWTYKCTNKWDNNKMMSFILAGLLGSLTNTLLVMGGIYLFFGQSYAMARSIPYETLLGVIIGIIGTNGVVEAIVAALLTLLVAKPLIAVTKLEIAAIQRN</sequence>
<evidence type="ECO:0000313" key="1">
    <source>
        <dbReference type="EMBL" id="PHV72285.1"/>
    </source>
</evidence>
<comment type="caution">
    <text evidence="1">The sequence shown here is derived from an EMBL/GenBank/DDBJ whole genome shotgun (WGS) entry which is preliminary data.</text>
</comment>
<reference evidence="1" key="1">
    <citation type="submission" date="2017-10" db="EMBL/GenBank/DDBJ databases">
        <title>Genome sequence of cellulolytic Lachnospiraceae bacterium XHS1971 isolated from hotspring sediment.</title>
        <authorList>
            <person name="Vasudevan G."/>
            <person name="Joshi A.J."/>
            <person name="Hivarkar S."/>
            <person name="Lanjekar V.B."/>
            <person name="Dhakephalkar P.K."/>
            <person name="Dagar S."/>
        </authorList>
    </citation>
    <scope>NUCLEOTIDE SEQUENCE</scope>
    <source>
        <strain evidence="1">XHS1971</strain>
    </source>
</reference>
<proteinExistence type="predicted"/>
<organism evidence="1 2">
    <name type="scientific">Sporanaerobium hydrogeniformans</name>
    <dbReference type="NCBI Taxonomy" id="3072179"/>
    <lineage>
        <taxon>Bacteria</taxon>
        <taxon>Bacillati</taxon>
        <taxon>Bacillota</taxon>
        <taxon>Clostridia</taxon>
        <taxon>Lachnospirales</taxon>
        <taxon>Lachnospiraceae</taxon>
        <taxon>Sporanaerobium</taxon>
    </lineage>
</organism>
<name>A0AC61DG25_9FIRM</name>
<dbReference type="EMBL" id="PEDL01000001">
    <property type="protein sequence ID" value="PHV72285.1"/>
    <property type="molecule type" value="Genomic_DNA"/>
</dbReference>
<accession>A0AC61DG25</accession>
<evidence type="ECO:0000313" key="2">
    <source>
        <dbReference type="Proteomes" id="UP000224460"/>
    </source>
</evidence>
<gene>
    <name evidence="1" type="ORF">CS063_02075</name>
</gene>
<protein>
    <submittedName>
        <fullName evidence="1">ECF transporter S component</fullName>
    </submittedName>
</protein>
<dbReference type="Proteomes" id="UP000224460">
    <property type="component" value="Unassembled WGS sequence"/>
</dbReference>